<dbReference type="PANTHER" id="PTHR13061:SF29">
    <property type="entry name" value="GAMMA CARBONIC ANHYDRASE-LIKE 1, MITOCHONDRIAL-RELATED"/>
    <property type="match status" value="1"/>
</dbReference>
<dbReference type="CDD" id="cd04645">
    <property type="entry name" value="LbH_gamma_CA_like"/>
    <property type="match status" value="1"/>
</dbReference>
<organism evidence="1">
    <name type="scientific">Arcella intermedia</name>
    <dbReference type="NCBI Taxonomy" id="1963864"/>
    <lineage>
        <taxon>Eukaryota</taxon>
        <taxon>Amoebozoa</taxon>
        <taxon>Tubulinea</taxon>
        <taxon>Elardia</taxon>
        <taxon>Arcellinida</taxon>
        <taxon>Sphaerothecina</taxon>
        <taxon>Arcellidae</taxon>
        <taxon>Arcella</taxon>
    </lineage>
</organism>
<dbReference type="Gene3D" id="2.160.10.10">
    <property type="entry name" value="Hexapeptide repeat proteins"/>
    <property type="match status" value="1"/>
</dbReference>
<dbReference type="SUPFAM" id="SSF51161">
    <property type="entry name" value="Trimeric LpxA-like enzymes"/>
    <property type="match status" value="1"/>
</dbReference>
<sequence>MSLGRVLSISGAATRATGRLIEKAGTNMQPGYRPLEAPSGHRRLVPTAEGVGPRLGYHTFVAPSATLVGGALVGKNCSIWYGAVVRADQGKVKIGDSVSVGERTVVKGQTEIGSNAHIGANCVLNGCQIDTGAFIDDGTVVGKGAKIGTATHVGPGSVVTPGTVIPAGQYWAGNPASFRSVLTMEQLIALKNQSKETLKQGEKHDFFLSMSDNQRSEWEALEEMRTSKPKKFEPRF</sequence>
<dbReference type="EMBL" id="GIBP01006877">
    <property type="protein sequence ID" value="NDV35846.1"/>
    <property type="molecule type" value="Transcribed_RNA"/>
</dbReference>
<proteinExistence type="predicted"/>
<dbReference type="PANTHER" id="PTHR13061">
    <property type="entry name" value="DYNACTIN SUBUNIT P25"/>
    <property type="match status" value="1"/>
</dbReference>
<evidence type="ECO:0000313" key="1">
    <source>
        <dbReference type="EMBL" id="NDV35846.1"/>
    </source>
</evidence>
<dbReference type="InterPro" id="IPR047324">
    <property type="entry name" value="LbH_gamma_CA-like"/>
</dbReference>
<reference evidence="1" key="1">
    <citation type="journal article" date="2020" name="J. Eukaryot. Microbiol.">
        <title>De novo Sequencing, Assembly and Annotation of the Transcriptome for the Free-Living Testate Amoeba Arcella intermedia.</title>
        <authorList>
            <person name="Ribeiro G.M."/>
            <person name="Porfirio-Sousa A.L."/>
            <person name="Maurer-Alcala X.X."/>
            <person name="Katz L.A."/>
            <person name="Lahr D.J.G."/>
        </authorList>
    </citation>
    <scope>NUCLEOTIDE SEQUENCE</scope>
</reference>
<dbReference type="InterPro" id="IPR001451">
    <property type="entry name" value="Hexapep"/>
</dbReference>
<dbReference type="Pfam" id="PF00132">
    <property type="entry name" value="Hexapep"/>
    <property type="match status" value="1"/>
</dbReference>
<protein>
    <submittedName>
        <fullName evidence="1">Uncharacterized protein</fullName>
    </submittedName>
</protein>
<accession>A0A6B2LFN4</accession>
<dbReference type="InterPro" id="IPR011004">
    <property type="entry name" value="Trimer_LpxA-like_sf"/>
</dbReference>
<dbReference type="AlphaFoldDB" id="A0A6B2LFN4"/>
<name>A0A6B2LFN4_9EUKA</name>
<dbReference type="InterPro" id="IPR050484">
    <property type="entry name" value="Transf_Hexapept/Carb_Anhydrase"/>
</dbReference>